<protein>
    <recommendedName>
        <fullName evidence="9">DNA 3'-5' helicase</fullName>
        <ecNumber evidence="9">5.6.2.4</ecNumber>
    </recommendedName>
</protein>
<evidence type="ECO:0000256" key="9">
    <source>
        <dbReference type="ARBA" id="ARBA00034808"/>
    </source>
</evidence>
<evidence type="ECO:0000313" key="14">
    <source>
        <dbReference type="EMBL" id="TDO20405.1"/>
    </source>
</evidence>
<dbReference type="GO" id="GO:0003677">
    <property type="term" value="F:DNA binding"/>
    <property type="evidence" value="ECO:0007669"/>
    <property type="project" value="UniProtKB-KW"/>
</dbReference>
<evidence type="ECO:0000256" key="3">
    <source>
        <dbReference type="ARBA" id="ARBA00022801"/>
    </source>
</evidence>
<dbReference type="PANTHER" id="PTHR11070:SF2">
    <property type="entry name" value="ATP-DEPENDENT DNA HELICASE SRS2"/>
    <property type="match status" value="1"/>
</dbReference>
<feature type="binding site" evidence="11">
    <location>
        <begin position="35"/>
        <end position="42"/>
    </location>
    <ligand>
        <name>ATP</name>
        <dbReference type="ChEBI" id="CHEBI:30616"/>
    </ligand>
</feature>
<dbReference type="PROSITE" id="PS51217">
    <property type="entry name" value="UVRD_HELICASE_CTER"/>
    <property type="match status" value="1"/>
</dbReference>
<dbReference type="Pfam" id="PF00580">
    <property type="entry name" value="UvrD-helicase"/>
    <property type="match status" value="1"/>
</dbReference>
<sequence length="728" mass="84980">MSNSNIEDLNPLLADLNPQQKVAVLSEGNSLRIIAGAGTGKTKVLTRKISYLVKYKRVEPEQIVALTFTNKASVDMKNRIREHIGNITSRLRIHTFYTLCAEILSEDSEIINISKNFTLLNDKDIEENIKIAFLQAGISEKDITIKFARRYILHSKLNDFFDSQLLSGIHIPKEELKKLDEMTRFYTSRLRKFDHLDHEDLLIQTHRLLTQYPEITKKWAKRFKHILVDEFQDINIIQHSILQLLSTYSEVNVVGDPDQTIYSWLGADVNLFLNFDNVFENVKTIMLIQNYRSTAKILHVANKLISVNKKRFDKNLFTENEDGYSIEFNHGFNAEAEARWIISKINHLKKQKIQLKNIAILYRSNFLLRALEQQLIIENINHIIYGGVKFYDIPEIKEIMWFLKVLLDGSDIAFSNIINVPTQRISPELLNHIIKEKDPNKNNGIYKYLLKNHKNIKQSPKEKKELLNFLKSVVKFKKVFENEGSQAKISYLLDNFLISINYYKHLEKHVQDEDEAMENIKELYIAIDKWQFENPNKTLREWFEYVSLFSENEEINKGNNYISLMTVHNSKGLEYENVFLMGLSEGIFPAFSKTRDAYGREDIDKVEEERRLAYVAVTRAKKRLFISDSRGVDPRTKENKKPSRFITEMDIDLNKHVMDIDNIEAKTGESSSLKNIEWVIGDHVSHRSFGEGEVIDIINNEELFIKFQKHGIKSIKKTHESIRRVSSR</sequence>
<feature type="domain" description="UvrD-like helicase C-terminal" evidence="13">
    <location>
        <begin position="295"/>
        <end position="572"/>
    </location>
</feature>
<reference evidence="14 15" key="1">
    <citation type="submission" date="2019-03" db="EMBL/GenBank/DDBJ databases">
        <title>Genomic Encyclopedia of Archaeal and Bacterial Type Strains, Phase II (KMG-II): from individual species to whole genera.</title>
        <authorList>
            <person name="Goeker M."/>
        </authorList>
    </citation>
    <scope>NUCLEOTIDE SEQUENCE [LARGE SCALE GENOMIC DNA]</scope>
    <source>
        <strain evidence="14 15">ATCC 700618</strain>
    </source>
</reference>
<evidence type="ECO:0000256" key="8">
    <source>
        <dbReference type="ARBA" id="ARBA00034617"/>
    </source>
</evidence>
<evidence type="ECO:0000256" key="10">
    <source>
        <dbReference type="ARBA" id="ARBA00048988"/>
    </source>
</evidence>
<evidence type="ECO:0000259" key="12">
    <source>
        <dbReference type="PROSITE" id="PS51198"/>
    </source>
</evidence>
<dbReference type="CDD" id="cd17932">
    <property type="entry name" value="DEXQc_UvrD"/>
    <property type="match status" value="1"/>
</dbReference>
<dbReference type="OrthoDB" id="9810135at2"/>
<dbReference type="InterPro" id="IPR000212">
    <property type="entry name" value="DNA_helicase_UvrD/REP"/>
</dbReference>
<dbReference type="PANTHER" id="PTHR11070">
    <property type="entry name" value="UVRD / RECB / PCRA DNA HELICASE FAMILY MEMBER"/>
    <property type="match status" value="1"/>
</dbReference>
<gene>
    <name evidence="14" type="ORF">EI74_0483</name>
</gene>
<accession>A0A4R6IH89</accession>
<dbReference type="InterPro" id="IPR014016">
    <property type="entry name" value="UvrD-like_ATP-bd"/>
</dbReference>
<evidence type="ECO:0000256" key="1">
    <source>
        <dbReference type="ARBA" id="ARBA00009922"/>
    </source>
</evidence>
<keyword evidence="4 11" id="KW-0347">Helicase</keyword>
<dbReference type="SUPFAM" id="SSF52540">
    <property type="entry name" value="P-loop containing nucleoside triphosphate hydrolases"/>
    <property type="match status" value="1"/>
</dbReference>
<dbReference type="RefSeq" id="WP_094254647.1">
    <property type="nucleotide sequence ID" value="NZ_NNCE01000003.1"/>
</dbReference>
<dbReference type="Gene3D" id="1.10.486.10">
    <property type="entry name" value="PCRA, domain 4"/>
    <property type="match status" value="1"/>
</dbReference>
<dbReference type="EMBL" id="SNWN01000011">
    <property type="protein sequence ID" value="TDO20405.1"/>
    <property type="molecule type" value="Genomic_DNA"/>
</dbReference>
<dbReference type="GO" id="GO:0043138">
    <property type="term" value="F:3'-5' DNA helicase activity"/>
    <property type="evidence" value="ECO:0007669"/>
    <property type="project" value="UniProtKB-EC"/>
</dbReference>
<keyword evidence="5 11" id="KW-0067">ATP-binding</keyword>
<keyword evidence="3 11" id="KW-0378">Hydrolase</keyword>
<comment type="catalytic activity">
    <reaction evidence="10">
        <text>ATP + H2O = ADP + phosphate + H(+)</text>
        <dbReference type="Rhea" id="RHEA:13065"/>
        <dbReference type="ChEBI" id="CHEBI:15377"/>
        <dbReference type="ChEBI" id="CHEBI:15378"/>
        <dbReference type="ChEBI" id="CHEBI:30616"/>
        <dbReference type="ChEBI" id="CHEBI:43474"/>
        <dbReference type="ChEBI" id="CHEBI:456216"/>
        <dbReference type="EC" id="5.6.2.4"/>
    </reaction>
</comment>
<dbReference type="InterPro" id="IPR014017">
    <property type="entry name" value="DNA_helicase_UvrD-like_C"/>
</dbReference>
<dbReference type="AlphaFoldDB" id="A0A4R6IH89"/>
<dbReference type="Pfam" id="PF13361">
    <property type="entry name" value="UvrD_C"/>
    <property type="match status" value="1"/>
</dbReference>
<dbReference type="InterPro" id="IPR013986">
    <property type="entry name" value="DExx_box_DNA_helicase_dom_sf"/>
</dbReference>
<evidence type="ECO:0000256" key="7">
    <source>
        <dbReference type="ARBA" id="ARBA00023235"/>
    </source>
</evidence>
<dbReference type="EC" id="5.6.2.4" evidence="9"/>
<dbReference type="GO" id="GO:0005524">
    <property type="term" value="F:ATP binding"/>
    <property type="evidence" value="ECO:0007669"/>
    <property type="project" value="UniProtKB-UniRule"/>
</dbReference>
<proteinExistence type="inferred from homology"/>
<dbReference type="GO" id="GO:0000725">
    <property type="term" value="P:recombinational repair"/>
    <property type="evidence" value="ECO:0007669"/>
    <property type="project" value="TreeGrafter"/>
</dbReference>
<evidence type="ECO:0000256" key="2">
    <source>
        <dbReference type="ARBA" id="ARBA00022741"/>
    </source>
</evidence>
<comment type="catalytic activity">
    <reaction evidence="8">
        <text>Couples ATP hydrolysis with the unwinding of duplex DNA by translocating in the 3'-5' direction.</text>
        <dbReference type="EC" id="5.6.2.4"/>
    </reaction>
</comment>
<evidence type="ECO:0000256" key="6">
    <source>
        <dbReference type="ARBA" id="ARBA00023125"/>
    </source>
</evidence>
<keyword evidence="15" id="KW-1185">Reference proteome</keyword>
<evidence type="ECO:0000256" key="5">
    <source>
        <dbReference type="ARBA" id="ARBA00022840"/>
    </source>
</evidence>
<keyword evidence="2 11" id="KW-0547">Nucleotide-binding</keyword>
<evidence type="ECO:0000259" key="13">
    <source>
        <dbReference type="PROSITE" id="PS51217"/>
    </source>
</evidence>
<feature type="domain" description="UvrD-like helicase ATP-binding" evidence="12">
    <location>
        <begin position="14"/>
        <end position="294"/>
    </location>
</feature>
<evidence type="ECO:0000313" key="15">
    <source>
        <dbReference type="Proteomes" id="UP000295518"/>
    </source>
</evidence>
<dbReference type="PROSITE" id="PS51198">
    <property type="entry name" value="UVRD_HELICASE_ATP_BIND"/>
    <property type="match status" value="1"/>
</dbReference>
<keyword evidence="7" id="KW-0413">Isomerase</keyword>
<dbReference type="CDD" id="cd18807">
    <property type="entry name" value="SF1_C_UvrD"/>
    <property type="match status" value="1"/>
</dbReference>
<dbReference type="Gene3D" id="1.10.10.160">
    <property type="match status" value="1"/>
</dbReference>
<dbReference type="Gene3D" id="3.40.50.300">
    <property type="entry name" value="P-loop containing nucleotide triphosphate hydrolases"/>
    <property type="match status" value="2"/>
</dbReference>
<comment type="similarity">
    <text evidence="1">Belongs to the helicase family. UvrD subfamily.</text>
</comment>
<evidence type="ECO:0000256" key="4">
    <source>
        <dbReference type="ARBA" id="ARBA00022806"/>
    </source>
</evidence>
<dbReference type="InterPro" id="IPR027417">
    <property type="entry name" value="P-loop_NTPase"/>
</dbReference>
<dbReference type="GO" id="GO:0016887">
    <property type="term" value="F:ATP hydrolysis activity"/>
    <property type="evidence" value="ECO:0007669"/>
    <property type="project" value="RHEA"/>
</dbReference>
<comment type="caution">
    <text evidence="14">The sequence shown here is derived from an EMBL/GenBank/DDBJ whole genome shotgun (WGS) entry which is preliminary data.</text>
</comment>
<organism evidence="14 15">
    <name type="scientific">Mycoplasma testudineum</name>
    <dbReference type="NCBI Taxonomy" id="244584"/>
    <lineage>
        <taxon>Bacteria</taxon>
        <taxon>Bacillati</taxon>
        <taxon>Mycoplasmatota</taxon>
        <taxon>Mollicutes</taxon>
        <taxon>Mycoplasmataceae</taxon>
        <taxon>Mycoplasma</taxon>
    </lineage>
</organism>
<evidence type="ECO:0000256" key="11">
    <source>
        <dbReference type="PROSITE-ProRule" id="PRU00560"/>
    </source>
</evidence>
<name>A0A4R6IH89_9MOLU</name>
<dbReference type="Proteomes" id="UP000295518">
    <property type="component" value="Unassembled WGS sequence"/>
</dbReference>
<keyword evidence="6" id="KW-0238">DNA-binding</keyword>